<proteinExistence type="predicted"/>
<reference evidence="1" key="1">
    <citation type="submission" date="2024-04" db="EMBL/GenBank/DDBJ databases">
        <title>Complete genome sequence of Sphingobacterium thalpophiium BAA-1094.</title>
        <authorList>
            <person name="Adaikpoh B.I."/>
        </authorList>
    </citation>
    <scope>NUCLEOTIDE SEQUENCE</scope>
    <source>
        <strain evidence="1">BAA-1094</strain>
    </source>
</reference>
<dbReference type="EMBL" id="CP151087">
    <property type="protein sequence ID" value="WZN54429.1"/>
    <property type="molecule type" value="Genomic_DNA"/>
</dbReference>
<name>A0ACD5BXS6_9SPHI</name>
<sequence>MNNKLYSTLRVLGIVPTMLFSASLLHAQTNQVKGTVIDAKTKAPIPGATIKVLGTSNASSTDIKGAFQINVDDKNRILNISTVGYENKTVTLGPGETTVTVSLDEQTQQLESVVVTALGISRAQKSLTYSTQQVSGDELNKVKSTNLANNLNGKVAGVNIASSSSGPGGSAKVILRGNKSASGNNQVLYVVDGVPINNQTLANQPDDVFGGQRDGGDPISLINPEDIENISVLKGASAAALYGSQAANGVILITTKSGKQGRTTINFSSSAQIEQAVSTPEFQNQYGQGSGGKNSNTSVFSWGDKTNGANYDNVGEFFRTGSNFTNSLTLSGGNEKNQTYFSYANTLAKGVLPENDLMRHNFNLKESASFFDNKLTVEGSANYITQKLDNAPTSGFYYSPLVGTYLLPRSLNIADYKNYETFNTGRNLYDQNWFTLSDDETTQQNPWWIMNRNSTRSTRNRLLLNGSAKYKIAPWISVQARGSVDRTSEVWDRKAYAGTQHILARENGAYSYTNTTITQQYGDLIANMNFNIGDKLQITGLVGTSITDWKTEGTDFNSGKNGLKIPNQFFIQNTTTPVTSTLSANRRQLQSLFASANLAYDNWVYLDLTARNDWSSTLAYTGTPSFFYPSVGLGIVLNDKLNLPEFVNMAKIRGSYAKVGNDLPPYTTLLTNRVDPYAVLTVNDIAFLKELKPEKTASLEIGTEWRMWNNRLNVDVTYYKTNTTNQFFKIAAGNASLNNMYAVNAGDIQNQGVEALVSLDAIKNDDFKWTTSVNFTYNKNKIVKLADEITEFTLTGESRNNFASKLKVGGSFGDIYGQDFVRDGQGRIIISEDGIPQKNNTFTKLGNSNPIWQMGWNNSFNYKNFNLSFLIDGKFDYQVMSVTQALLDGYGVSKVSGDARANGGVSINGVTPSGKAVTTVDAEKWYTSTAGMGPVSSQYIYDGTVVRLRELTFGYDFNIKDSFFKKLRVNAVGRNLFYISKKAPFDPEVTMSTGNSLSGVDIFMMPATRNYGLTLNATF</sequence>
<gene>
    <name evidence="1" type="ORF">AACH28_17520</name>
</gene>
<evidence type="ECO:0000313" key="1">
    <source>
        <dbReference type="EMBL" id="WZN54429.1"/>
    </source>
</evidence>
<evidence type="ECO:0000313" key="2">
    <source>
        <dbReference type="Proteomes" id="UP001485301"/>
    </source>
</evidence>
<organism evidence="1 2">
    <name type="scientific">Sphingobacterium thalpophilum</name>
    <dbReference type="NCBI Taxonomy" id="259"/>
    <lineage>
        <taxon>Bacteria</taxon>
        <taxon>Pseudomonadati</taxon>
        <taxon>Bacteroidota</taxon>
        <taxon>Sphingobacteriia</taxon>
        <taxon>Sphingobacteriales</taxon>
        <taxon>Sphingobacteriaceae</taxon>
        <taxon>Sphingobacterium</taxon>
    </lineage>
</organism>
<accession>A0ACD5BXS6</accession>
<protein>
    <submittedName>
        <fullName evidence="1">SusC/RagA family TonB-linked outer membrane protein</fullName>
    </submittedName>
</protein>
<keyword evidence="2" id="KW-1185">Reference proteome</keyword>
<dbReference type="Proteomes" id="UP001485301">
    <property type="component" value="Chromosome"/>
</dbReference>